<feature type="region of interest" description="Disordered" evidence="2">
    <location>
        <begin position="252"/>
        <end position="280"/>
    </location>
</feature>
<dbReference type="OrthoDB" id="7876970at2"/>
<dbReference type="AlphaFoldDB" id="A0A3P5XS59"/>
<organism evidence="3 4">
    <name type="scientific">Pseudogemmobacter humi</name>
    <dbReference type="NCBI Taxonomy" id="2483812"/>
    <lineage>
        <taxon>Bacteria</taxon>
        <taxon>Pseudomonadati</taxon>
        <taxon>Pseudomonadota</taxon>
        <taxon>Alphaproteobacteria</taxon>
        <taxon>Rhodobacterales</taxon>
        <taxon>Paracoccaceae</taxon>
        <taxon>Pseudogemmobacter</taxon>
    </lineage>
</organism>
<dbReference type="EMBL" id="UXAW01000089">
    <property type="protein sequence ID" value="VDC31842.1"/>
    <property type="molecule type" value="Genomic_DNA"/>
</dbReference>
<protein>
    <recommendedName>
        <fullName evidence="5">DNA pilot protein</fullName>
    </recommendedName>
</protein>
<name>A0A3P5XS59_9RHOB</name>
<feature type="coiled-coil region" evidence="1">
    <location>
        <begin position="88"/>
        <end position="115"/>
    </location>
</feature>
<keyword evidence="1" id="KW-0175">Coiled coil</keyword>
<keyword evidence="4" id="KW-1185">Reference proteome</keyword>
<proteinExistence type="predicted"/>
<sequence>MDPATLIGAGASLLGGIFGKSKKTDPMIDTARALRGSALGAREASEEFGFNPLTLLGVSSPLQGQVMSNPMGQAIADAGMILADRLAKRQDAQKLQQAQERIVKLQERLDHQTLRPVVGGVYARREMSPKLPSFNGGGNGRAGISSHRDGSGVPDVLSGDGPSGVGVPVPDPRLDQGTGWFGAGRYIEPTPGWSPSSVIEEEYAEIGSNLYAPVKAARDAAYNFDLWLRDRSNQAWKDGLIDQYQRNGGQWVDGSLLGKRPRPKPKKKPIARLDRPSDFY</sequence>
<dbReference type="RefSeq" id="WP_124087899.1">
    <property type="nucleotide sequence ID" value="NZ_UXAW01000089.1"/>
</dbReference>
<feature type="compositionally biased region" description="Basic residues" evidence="2">
    <location>
        <begin position="259"/>
        <end position="270"/>
    </location>
</feature>
<dbReference type="Proteomes" id="UP000277498">
    <property type="component" value="Unassembled WGS sequence"/>
</dbReference>
<accession>A0A3P5XS59</accession>
<evidence type="ECO:0000256" key="2">
    <source>
        <dbReference type="SAM" id="MobiDB-lite"/>
    </source>
</evidence>
<evidence type="ECO:0000313" key="4">
    <source>
        <dbReference type="Proteomes" id="UP000277498"/>
    </source>
</evidence>
<evidence type="ECO:0008006" key="5">
    <source>
        <dbReference type="Google" id="ProtNLM"/>
    </source>
</evidence>
<feature type="compositionally biased region" description="Low complexity" evidence="2">
    <location>
        <begin position="155"/>
        <end position="168"/>
    </location>
</feature>
<feature type="compositionally biased region" description="Basic and acidic residues" evidence="2">
    <location>
        <begin position="271"/>
        <end position="280"/>
    </location>
</feature>
<reference evidence="3 4" key="1">
    <citation type="submission" date="2018-11" db="EMBL/GenBank/DDBJ databases">
        <authorList>
            <person name="Criscuolo A."/>
        </authorList>
    </citation>
    <scope>NUCLEOTIDE SEQUENCE [LARGE SCALE GENOMIC DNA]</scope>
    <source>
        <strain evidence="3">ACIP111625</strain>
    </source>
</reference>
<evidence type="ECO:0000313" key="3">
    <source>
        <dbReference type="EMBL" id="VDC31842.1"/>
    </source>
</evidence>
<gene>
    <name evidence="3" type="ORF">XINFAN_03188</name>
</gene>
<feature type="region of interest" description="Disordered" evidence="2">
    <location>
        <begin position="129"/>
        <end position="171"/>
    </location>
</feature>
<evidence type="ECO:0000256" key="1">
    <source>
        <dbReference type="SAM" id="Coils"/>
    </source>
</evidence>